<protein>
    <submittedName>
        <fullName evidence="1">Uncharacterized protein</fullName>
    </submittedName>
</protein>
<reference evidence="2" key="1">
    <citation type="submission" date="2018-05" db="EMBL/GenBank/DDBJ databases">
        <title>Leptospira yasudae sp. nov. and Leptospira stimsonii sp. nov., two pathogenic species of the genus Leptospira isolated from environmental sources.</title>
        <authorList>
            <person name="Casanovas-Massana A."/>
            <person name="Hamond C."/>
            <person name="Santos L.A."/>
            <person name="Hacker K.P."/>
            <person name="Balassiano I."/>
            <person name="Medeiros M.A."/>
            <person name="Reis M.G."/>
            <person name="Ko A.I."/>
            <person name="Wunder E.A."/>
        </authorList>
    </citation>
    <scope>NUCLEOTIDE SEQUENCE [LARGE SCALE GENOMIC DNA]</scope>
    <source>
        <strain evidence="2">Yale</strain>
    </source>
</reference>
<dbReference type="Proteomes" id="UP000265798">
    <property type="component" value="Unassembled WGS sequence"/>
</dbReference>
<evidence type="ECO:0000313" key="2">
    <source>
        <dbReference type="Proteomes" id="UP000265798"/>
    </source>
</evidence>
<proteinExistence type="predicted"/>
<dbReference type="EMBL" id="QHCT01000002">
    <property type="protein sequence ID" value="RHX90898.1"/>
    <property type="molecule type" value="Genomic_DNA"/>
</dbReference>
<evidence type="ECO:0000313" key="1">
    <source>
        <dbReference type="EMBL" id="RHX90898.1"/>
    </source>
</evidence>
<comment type="caution">
    <text evidence="1">The sequence shown here is derived from an EMBL/GenBank/DDBJ whole genome shotgun (WGS) entry which is preliminary data.</text>
</comment>
<accession>A0A396ZB99</accession>
<dbReference type="AlphaFoldDB" id="A0A396ZB99"/>
<sequence length="121" mass="14853">MWELSHAFEQKERFQLQQINRFEKVWELSRSIRIFKKTLEERHYVLFRFFSSLKKLNRTKSSVLKMQIFVPRSRISEKKVGNTTIFLSKNRILPNRKFLTTTPKSILPDRHRISNRRFLIR</sequence>
<name>A0A396ZB99_9LEPT</name>
<organism evidence="1 2">
    <name type="scientific">Leptospira stimsonii</name>
    <dbReference type="NCBI Taxonomy" id="2202203"/>
    <lineage>
        <taxon>Bacteria</taxon>
        <taxon>Pseudomonadati</taxon>
        <taxon>Spirochaetota</taxon>
        <taxon>Spirochaetia</taxon>
        <taxon>Leptospirales</taxon>
        <taxon>Leptospiraceae</taxon>
        <taxon>Leptospira</taxon>
    </lineage>
</organism>
<gene>
    <name evidence="1" type="ORF">DLM75_11075</name>
</gene>